<feature type="domain" description="Anti-sigma-28 factor FlgM C-terminal" evidence="1">
    <location>
        <begin position="51"/>
        <end position="82"/>
    </location>
</feature>
<keyword evidence="2" id="KW-0969">Cilium</keyword>
<dbReference type="InterPro" id="IPR035890">
    <property type="entry name" value="Anti-sigma-28_factor_FlgM_sf"/>
</dbReference>
<proteinExistence type="predicted"/>
<keyword evidence="2" id="KW-0282">Flagellum</keyword>
<dbReference type="Pfam" id="PF04316">
    <property type="entry name" value="FlgM"/>
    <property type="match status" value="1"/>
</dbReference>
<dbReference type="Proteomes" id="UP001361239">
    <property type="component" value="Unassembled WGS sequence"/>
</dbReference>
<dbReference type="SUPFAM" id="SSF101498">
    <property type="entry name" value="Anti-sigma factor FlgM"/>
    <property type="match status" value="1"/>
</dbReference>
<gene>
    <name evidence="2" type="ORF">WG901_12815</name>
</gene>
<organism evidence="2 3">
    <name type="scientific">Novosphingobium anseongense</name>
    <dbReference type="NCBI Taxonomy" id="3133436"/>
    <lineage>
        <taxon>Bacteria</taxon>
        <taxon>Pseudomonadati</taxon>
        <taxon>Pseudomonadota</taxon>
        <taxon>Alphaproteobacteria</taxon>
        <taxon>Sphingomonadales</taxon>
        <taxon>Sphingomonadaceae</taxon>
        <taxon>Novosphingobium</taxon>
    </lineage>
</organism>
<protein>
    <submittedName>
        <fullName evidence="2">Flagellar biosynthesis anti-sigma factor FlgM</fullName>
    </submittedName>
</protein>
<evidence type="ECO:0000259" key="1">
    <source>
        <dbReference type="Pfam" id="PF04316"/>
    </source>
</evidence>
<dbReference type="EMBL" id="JBBHJZ010000002">
    <property type="protein sequence ID" value="MEJ5977524.1"/>
    <property type="molecule type" value="Genomic_DNA"/>
</dbReference>
<evidence type="ECO:0000313" key="3">
    <source>
        <dbReference type="Proteomes" id="UP001361239"/>
    </source>
</evidence>
<keyword evidence="2" id="KW-0966">Cell projection</keyword>
<dbReference type="InterPro" id="IPR031316">
    <property type="entry name" value="FlgM_C"/>
</dbReference>
<keyword evidence="3" id="KW-1185">Reference proteome</keyword>
<sequence>MPPIELGPTRPIGAVDVRIARQSAGLRETAEPKSGTQSTVALSDVLDPGAAPVDTSRVEVIRKAIESGQYPVFPAKIADGIIAAGMLLTKGQ</sequence>
<dbReference type="RefSeq" id="WP_339587458.1">
    <property type="nucleotide sequence ID" value="NZ_JBBHJZ010000002.1"/>
</dbReference>
<name>A0ABU8RXT0_9SPHN</name>
<reference evidence="2 3" key="1">
    <citation type="submission" date="2024-03" db="EMBL/GenBank/DDBJ databases">
        <authorList>
            <person name="Jo J.-H."/>
        </authorList>
    </citation>
    <scope>NUCLEOTIDE SEQUENCE [LARGE SCALE GENOMIC DNA]</scope>
    <source>
        <strain evidence="2 3">PS1R-30</strain>
    </source>
</reference>
<evidence type="ECO:0000313" key="2">
    <source>
        <dbReference type="EMBL" id="MEJ5977524.1"/>
    </source>
</evidence>
<comment type="caution">
    <text evidence="2">The sequence shown here is derived from an EMBL/GenBank/DDBJ whole genome shotgun (WGS) entry which is preliminary data.</text>
</comment>
<accession>A0ABU8RXT0</accession>